<reference evidence="4" key="1">
    <citation type="journal article" date="2016" name="Sci. Rep.">
        <title>Molecular characterization of firefly nuptial gifts: a multi-omics approach sheds light on postcopulatory sexual selection.</title>
        <authorList>
            <person name="Al-Wathiqui N."/>
            <person name="Fallon T.R."/>
            <person name="South A."/>
            <person name="Weng J.K."/>
            <person name="Lewis S.M."/>
        </authorList>
    </citation>
    <scope>NUCLEOTIDE SEQUENCE</scope>
</reference>
<dbReference type="Pfam" id="PF13855">
    <property type="entry name" value="LRR_8"/>
    <property type="match status" value="2"/>
</dbReference>
<organism evidence="4">
    <name type="scientific">Photinus pyralis</name>
    <name type="common">Common eastern firefly</name>
    <name type="synonym">Lampyris pyralis</name>
    <dbReference type="NCBI Taxonomy" id="7054"/>
    <lineage>
        <taxon>Eukaryota</taxon>
        <taxon>Metazoa</taxon>
        <taxon>Ecdysozoa</taxon>
        <taxon>Arthropoda</taxon>
        <taxon>Hexapoda</taxon>
        <taxon>Insecta</taxon>
        <taxon>Pterygota</taxon>
        <taxon>Neoptera</taxon>
        <taxon>Endopterygota</taxon>
        <taxon>Coleoptera</taxon>
        <taxon>Polyphaga</taxon>
        <taxon>Elateriformia</taxon>
        <taxon>Elateroidea</taxon>
        <taxon>Lampyridae</taxon>
        <taxon>Lampyrinae</taxon>
        <taxon>Photinus</taxon>
    </lineage>
</organism>
<dbReference type="InterPro" id="IPR001611">
    <property type="entry name" value="Leu-rich_rpt"/>
</dbReference>
<sequence length="240" mass="27308">MRHIAALLPNSVWGNVLFVVICMSWTYNVINGVPCDDNNTAVLDTRDLWRIPNTIQCVDIRSLGNRSFIPDFPGIQSATTLHADHMRLVTVPDFVLIKLPNLQLLDLSGNRLRKIVKDIFLPYEKLDTLLINDNEILLPKTPFLNSKSISTLVLSNNKIKKLKLNTFMQLPNLVKLYLDRNLLNQVNPNTFNTLKHLKYLHLGSNQFKALPQIALVQSEAVLIFKGNPFNKINVNDTSRI</sequence>
<dbReference type="AlphaFoldDB" id="A0A1Y1L0N3"/>
<keyword evidence="3" id="KW-0732">Signal</keyword>
<dbReference type="Gene3D" id="3.80.10.10">
    <property type="entry name" value="Ribonuclease Inhibitor"/>
    <property type="match status" value="2"/>
</dbReference>
<dbReference type="SMART" id="SM00369">
    <property type="entry name" value="LRR_TYP"/>
    <property type="match status" value="3"/>
</dbReference>
<dbReference type="InterPro" id="IPR050333">
    <property type="entry name" value="SLRP"/>
</dbReference>
<name>A0A1Y1L0N3_PHOPY</name>
<dbReference type="EMBL" id="GEZM01070647">
    <property type="protein sequence ID" value="JAV66358.1"/>
    <property type="molecule type" value="Transcribed_RNA"/>
</dbReference>
<feature type="chain" id="PRO_5012417618" description="LRRNT domain-containing protein" evidence="3">
    <location>
        <begin position="33"/>
        <end position="240"/>
    </location>
</feature>
<protein>
    <recommendedName>
        <fullName evidence="5">LRRNT domain-containing protein</fullName>
    </recommendedName>
</protein>
<accession>A0A1Y1L0N3</accession>
<dbReference type="PROSITE" id="PS51450">
    <property type="entry name" value="LRR"/>
    <property type="match status" value="1"/>
</dbReference>
<evidence type="ECO:0008006" key="5">
    <source>
        <dbReference type="Google" id="ProtNLM"/>
    </source>
</evidence>
<dbReference type="InterPro" id="IPR003591">
    <property type="entry name" value="Leu-rich_rpt_typical-subtyp"/>
</dbReference>
<evidence type="ECO:0000313" key="4">
    <source>
        <dbReference type="EMBL" id="JAV66358.1"/>
    </source>
</evidence>
<evidence type="ECO:0000256" key="2">
    <source>
        <dbReference type="ARBA" id="ARBA00022737"/>
    </source>
</evidence>
<dbReference type="SUPFAM" id="SSF52058">
    <property type="entry name" value="L domain-like"/>
    <property type="match status" value="1"/>
</dbReference>
<proteinExistence type="predicted"/>
<feature type="signal peptide" evidence="3">
    <location>
        <begin position="1"/>
        <end position="32"/>
    </location>
</feature>
<keyword evidence="2" id="KW-0677">Repeat</keyword>
<evidence type="ECO:0000256" key="1">
    <source>
        <dbReference type="ARBA" id="ARBA00022614"/>
    </source>
</evidence>
<keyword evidence="1" id="KW-0433">Leucine-rich repeat</keyword>
<evidence type="ECO:0000256" key="3">
    <source>
        <dbReference type="SAM" id="SignalP"/>
    </source>
</evidence>
<dbReference type="PANTHER" id="PTHR45712:SF22">
    <property type="entry name" value="INSULIN-LIKE GROWTH FACTOR-BINDING PROTEIN COMPLEX ACID LABILE SUBUNIT"/>
    <property type="match status" value="1"/>
</dbReference>
<dbReference type="PANTHER" id="PTHR45712">
    <property type="entry name" value="AGAP008170-PA"/>
    <property type="match status" value="1"/>
</dbReference>
<dbReference type="InterPro" id="IPR032675">
    <property type="entry name" value="LRR_dom_sf"/>
</dbReference>